<organism evidence="3 4">
    <name type="scientific">Nonomuraea purpurea</name>
    <dbReference type="NCBI Taxonomy" id="1849276"/>
    <lineage>
        <taxon>Bacteria</taxon>
        <taxon>Bacillati</taxon>
        <taxon>Actinomycetota</taxon>
        <taxon>Actinomycetes</taxon>
        <taxon>Streptosporangiales</taxon>
        <taxon>Streptosporangiaceae</taxon>
        <taxon>Nonomuraea</taxon>
    </lineage>
</organism>
<accession>A0ABV8GM09</accession>
<protein>
    <submittedName>
        <fullName evidence="3">CU044_5270 family protein</fullName>
    </submittedName>
</protein>
<proteinExistence type="predicted"/>
<reference evidence="4" key="1">
    <citation type="journal article" date="2019" name="Int. J. Syst. Evol. Microbiol.">
        <title>The Global Catalogue of Microorganisms (GCM) 10K type strain sequencing project: providing services to taxonomists for standard genome sequencing and annotation.</title>
        <authorList>
            <consortium name="The Broad Institute Genomics Platform"/>
            <consortium name="The Broad Institute Genome Sequencing Center for Infectious Disease"/>
            <person name="Wu L."/>
            <person name="Ma J."/>
        </authorList>
    </citation>
    <scope>NUCLEOTIDE SEQUENCE [LARGE SCALE GENOMIC DNA]</scope>
    <source>
        <strain evidence="4">TBRC 1276</strain>
    </source>
</reference>
<keyword evidence="2" id="KW-0812">Transmembrane</keyword>
<gene>
    <name evidence="3" type="ORF">ACFOY2_41980</name>
</gene>
<evidence type="ECO:0000313" key="4">
    <source>
        <dbReference type="Proteomes" id="UP001595851"/>
    </source>
</evidence>
<dbReference type="NCBIfam" id="NF038083">
    <property type="entry name" value="CU044_5270_fam"/>
    <property type="match status" value="1"/>
</dbReference>
<sequence length="371" mass="39720">MIDELDLLKSHYDDLPGPSSEAVARARSLLAVEAAGTPAEPSRHAFRSGDSGRGRPLRMGGAPRGRFALRGAVVVGLAAAMTAGVITLWGGAGGVPPASAAELLRNAAAASAATSAPGPGQFTYVDRLDRDWALGIKPGGVYQEHSQEVRREVWIPADDPGRALARSTFGASVPDVDDPSSAREEGTVEYQRAGQCHMDVLRLPARDVASLPTDPDQLLAQVRREADVLIRSDKSDQSTEDMTVRMVERTTITKLFQLAETPLAGARTRATVFEALSRLPRTTVVSDRTDLAGRPGVGVSIPYQGPDGWERQELIFDPKTYAFLGWNMWVPFKQPGGQAKETMIGGTAVLDIKVVDTMPEVPKDAKAPMLC</sequence>
<evidence type="ECO:0000256" key="1">
    <source>
        <dbReference type="SAM" id="MobiDB-lite"/>
    </source>
</evidence>
<evidence type="ECO:0000256" key="2">
    <source>
        <dbReference type="SAM" id="Phobius"/>
    </source>
</evidence>
<feature type="region of interest" description="Disordered" evidence="1">
    <location>
        <begin position="39"/>
        <end position="58"/>
    </location>
</feature>
<dbReference type="EMBL" id="JBHSBI010000030">
    <property type="protein sequence ID" value="MFC4013856.1"/>
    <property type="molecule type" value="Genomic_DNA"/>
</dbReference>
<dbReference type="InterPro" id="IPR047789">
    <property type="entry name" value="CU044_5270-like"/>
</dbReference>
<feature type="transmembrane region" description="Helical" evidence="2">
    <location>
        <begin position="67"/>
        <end position="89"/>
    </location>
</feature>
<dbReference type="RefSeq" id="WP_379533710.1">
    <property type="nucleotide sequence ID" value="NZ_JBHSBI010000030.1"/>
</dbReference>
<evidence type="ECO:0000313" key="3">
    <source>
        <dbReference type="EMBL" id="MFC4013856.1"/>
    </source>
</evidence>
<dbReference type="Proteomes" id="UP001595851">
    <property type="component" value="Unassembled WGS sequence"/>
</dbReference>
<keyword evidence="4" id="KW-1185">Reference proteome</keyword>
<keyword evidence="2" id="KW-1133">Transmembrane helix</keyword>
<comment type="caution">
    <text evidence="3">The sequence shown here is derived from an EMBL/GenBank/DDBJ whole genome shotgun (WGS) entry which is preliminary data.</text>
</comment>
<name>A0ABV8GM09_9ACTN</name>
<keyword evidence="2" id="KW-0472">Membrane</keyword>